<dbReference type="Pfam" id="PF03009">
    <property type="entry name" value="GDPD"/>
    <property type="match status" value="1"/>
</dbReference>
<name>A0ABX7RGN4_9GAMM</name>
<dbReference type="PROSITE" id="PS51257">
    <property type="entry name" value="PROKAR_LIPOPROTEIN"/>
    <property type="match status" value="1"/>
</dbReference>
<evidence type="ECO:0000256" key="3">
    <source>
        <dbReference type="ARBA" id="ARBA00022729"/>
    </source>
</evidence>
<dbReference type="Proteomes" id="UP000663400">
    <property type="component" value="Chromosome"/>
</dbReference>
<dbReference type="PANTHER" id="PTHR43620:SF7">
    <property type="entry name" value="GLYCEROPHOSPHODIESTER PHOSPHODIESTERASE GDPD5-RELATED"/>
    <property type="match status" value="1"/>
</dbReference>
<dbReference type="PANTHER" id="PTHR43620">
    <property type="entry name" value="GLYCEROPHOSPHORYL DIESTER PHOSPHODIESTERASE"/>
    <property type="match status" value="1"/>
</dbReference>
<keyword evidence="3 7" id="KW-0732">Signal</keyword>
<feature type="chain" id="PRO_5047270548" description="glycerophosphodiester phosphodiesterase" evidence="7">
    <location>
        <begin position="30"/>
        <end position="439"/>
    </location>
</feature>
<dbReference type="InterPro" id="IPR030395">
    <property type="entry name" value="GP_PDE_dom"/>
</dbReference>
<evidence type="ECO:0000256" key="1">
    <source>
        <dbReference type="ARBA" id="ARBA00007277"/>
    </source>
</evidence>
<sequence>MPALRPSVTHFLALAGLLLLGTACATAVAKDAAASDARPVSATDRNHRPDHQGLIVIGHRGASGYRPEHTLESYRLAIRQGADFIEPDLVATRDGVLVARHENEISGTTDVATHPEFAGRRTTKVIDGISMTGWFTEDFTLAELKTLRAKERIPAIRPANTRFDGMYTIPTLAEVIALVKRESRNGRKVGIYPETKHPTYFAREGRRLDGRPIAISLGAKLVETLVAEGFTDPKRIYVQSFEFGNLIELKKKLMPAAGIDLPLVQLYEDLNEARPYDLVYNASHGSDMQALYGGLTGQVEGGLTATTRYGALATEPVLQWMKANYASGVGPWKGNLLPRLPLAPPIDANGDGKAELAGQGTALVHPMLAWALKAGLQVHPYTLRAEETFLAQTPGGVTQSVVAEAMQLYGLGAQGFFIDQPDQGVLAREMFLELSRVEP</sequence>
<dbReference type="RefSeq" id="WP_200605469.1">
    <property type="nucleotide sequence ID" value="NZ_CP071517.1"/>
</dbReference>
<evidence type="ECO:0000256" key="5">
    <source>
        <dbReference type="ARBA" id="ARBA00022801"/>
    </source>
</evidence>
<evidence type="ECO:0000256" key="2">
    <source>
        <dbReference type="ARBA" id="ARBA00012247"/>
    </source>
</evidence>
<dbReference type="Gene3D" id="3.20.20.190">
    <property type="entry name" value="Phosphatidylinositol (PI) phosphodiesterase"/>
    <property type="match status" value="1"/>
</dbReference>
<evidence type="ECO:0000256" key="7">
    <source>
        <dbReference type="SAM" id="SignalP"/>
    </source>
</evidence>
<gene>
    <name evidence="9" type="ORF">HIV01_006315</name>
</gene>
<feature type="signal peptide" evidence="7">
    <location>
        <begin position="1"/>
        <end position="29"/>
    </location>
</feature>
<evidence type="ECO:0000256" key="4">
    <source>
        <dbReference type="ARBA" id="ARBA00022798"/>
    </source>
</evidence>
<dbReference type="EC" id="3.1.4.46" evidence="2"/>
<comment type="similarity">
    <text evidence="1">Belongs to the glycerophosphoryl diester phosphodiesterase family.</text>
</comment>
<evidence type="ECO:0000313" key="10">
    <source>
        <dbReference type="Proteomes" id="UP000663400"/>
    </source>
</evidence>
<dbReference type="PROSITE" id="PS51704">
    <property type="entry name" value="GP_PDE"/>
    <property type="match status" value="1"/>
</dbReference>
<dbReference type="EMBL" id="CP071517">
    <property type="protein sequence ID" value="QSX76107.1"/>
    <property type="molecule type" value="Genomic_DNA"/>
</dbReference>
<evidence type="ECO:0000259" key="8">
    <source>
        <dbReference type="PROSITE" id="PS51704"/>
    </source>
</evidence>
<dbReference type="SUPFAM" id="SSF51695">
    <property type="entry name" value="PLC-like phosphodiesterases"/>
    <property type="match status" value="1"/>
</dbReference>
<keyword evidence="5" id="KW-0378">Hydrolase</keyword>
<keyword evidence="4" id="KW-0319">Glycerol metabolism</keyword>
<organism evidence="9 10">
    <name type="scientific">Lysobacter arenosi</name>
    <dbReference type="NCBI Taxonomy" id="2795387"/>
    <lineage>
        <taxon>Bacteria</taxon>
        <taxon>Pseudomonadati</taxon>
        <taxon>Pseudomonadota</taxon>
        <taxon>Gammaproteobacteria</taxon>
        <taxon>Lysobacterales</taxon>
        <taxon>Lysobacteraceae</taxon>
        <taxon>Lysobacter</taxon>
    </lineage>
</organism>
<proteinExistence type="inferred from homology"/>
<feature type="domain" description="GP-PDE" evidence="8">
    <location>
        <begin position="54"/>
        <end position="394"/>
    </location>
</feature>
<accession>A0ABX7RGN4</accession>
<dbReference type="InterPro" id="IPR017946">
    <property type="entry name" value="PLC-like_Pdiesterase_TIM-brl"/>
</dbReference>
<reference evidence="9 10" key="1">
    <citation type="submission" date="2021-02" db="EMBL/GenBank/DDBJ databases">
        <title>Lysobacter arenosi sp. nov., isolated from soil of gangwondo yeongwol, south Korea.</title>
        <authorList>
            <person name="Kim K.R."/>
            <person name="Kim K.H."/>
            <person name="Jeon C.O."/>
        </authorList>
    </citation>
    <scope>NUCLEOTIDE SEQUENCE [LARGE SCALE GENOMIC DNA]</scope>
    <source>
        <strain evidence="9 10">R7</strain>
    </source>
</reference>
<keyword evidence="10" id="KW-1185">Reference proteome</keyword>
<evidence type="ECO:0000313" key="9">
    <source>
        <dbReference type="EMBL" id="QSX76107.1"/>
    </source>
</evidence>
<evidence type="ECO:0000256" key="6">
    <source>
        <dbReference type="ARBA" id="ARBA00047512"/>
    </source>
</evidence>
<comment type="catalytic activity">
    <reaction evidence="6">
        <text>a sn-glycero-3-phosphodiester + H2O = an alcohol + sn-glycerol 3-phosphate + H(+)</text>
        <dbReference type="Rhea" id="RHEA:12969"/>
        <dbReference type="ChEBI" id="CHEBI:15377"/>
        <dbReference type="ChEBI" id="CHEBI:15378"/>
        <dbReference type="ChEBI" id="CHEBI:30879"/>
        <dbReference type="ChEBI" id="CHEBI:57597"/>
        <dbReference type="ChEBI" id="CHEBI:83408"/>
        <dbReference type="EC" id="3.1.4.46"/>
    </reaction>
</comment>
<protein>
    <recommendedName>
        <fullName evidence="2">glycerophosphodiester phosphodiesterase</fullName>
        <ecNumber evidence="2">3.1.4.46</ecNumber>
    </recommendedName>
</protein>